<proteinExistence type="predicted"/>
<accession>A0ABP8SSD0</accession>
<dbReference type="Proteomes" id="UP001500307">
    <property type="component" value="Unassembled WGS sequence"/>
</dbReference>
<gene>
    <name evidence="2" type="ORF">GCM10023176_37580</name>
</gene>
<comment type="caution">
    <text evidence="2">The sequence shown here is derived from an EMBL/GenBank/DDBJ whole genome shotgun (WGS) entry which is preliminary data.</text>
</comment>
<keyword evidence="3" id="KW-1185">Reference proteome</keyword>
<evidence type="ECO:0000256" key="1">
    <source>
        <dbReference type="SAM" id="MobiDB-lite"/>
    </source>
</evidence>
<dbReference type="EMBL" id="BAABGU010000020">
    <property type="protein sequence ID" value="GAA4573166.1"/>
    <property type="molecule type" value="Genomic_DNA"/>
</dbReference>
<organism evidence="2 3">
    <name type="scientific">Micromonospora coerulea</name>
    <dbReference type="NCBI Taxonomy" id="47856"/>
    <lineage>
        <taxon>Bacteria</taxon>
        <taxon>Bacillati</taxon>
        <taxon>Actinomycetota</taxon>
        <taxon>Actinomycetes</taxon>
        <taxon>Micromonosporales</taxon>
        <taxon>Micromonosporaceae</taxon>
        <taxon>Micromonospora</taxon>
    </lineage>
</organism>
<feature type="compositionally biased region" description="Basic residues" evidence="1">
    <location>
        <begin position="38"/>
        <end position="50"/>
    </location>
</feature>
<name>A0ABP8SSD0_9ACTN</name>
<evidence type="ECO:0000313" key="3">
    <source>
        <dbReference type="Proteomes" id="UP001500307"/>
    </source>
</evidence>
<protein>
    <submittedName>
        <fullName evidence="2">Uncharacterized protein</fullName>
    </submittedName>
</protein>
<feature type="region of interest" description="Disordered" evidence="1">
    <location>
        <begin position="1"/>
        <end position="72"/>
    </location>
</feature>
<sequence>MGRDRERAGGGSRRIAADRAGNGASGGARDIVGERVSHRARSRREARQHHGPGDQTRNGAAPNVHRDNPLYA</sequence>
<reference evidence="3" key="1">
    <citation type="journal article" date="2019" name="Int. J. Syst. Evol. Microbiol.">
        <title>The Global Catalogue of Microorganisms (GCM) 10K type strain sequencing project: providing services to taxonomists for standard genome sequencing and annotation.</title>
        <authorList>
            <consortium name="The Broad Institute Genomics Platform"/>
            <consortium name="The Broad Institute Genome Sequencing Center for Infectious Disease"/>
            <person name="Wu L."/>
            <person name="Ma J."/>
        </authorList>
    </citation>
    <scope>NUCLEOTIDE SEQUENCE [LARGE SCALE GENOMIC DNA]</scope>
    <source>
        <strain evidence="3">JCM 3175</strain>
    </source>
</reference>
<evidence type="ECO:0000313" key="2">
    <source>
        <dbReference type="EMBL" id="GAA4573166.1"/>
    </source>
</evidence>